<dbReference type="InterPro" id="IPR050985">
    <property type="entry name" value="Alpha-glycosidase_related"/>
</dbReference>
<dbReference type="SUPFAM" id="SSF51445">
    <property type="entry name" value="(Trans)glycosidases"/>
    <property type="match status" value="1"/>
</dbReference>
<evidence type="ECO:0000259" key="3">
    <source>
        <dbReference type="Pfam" id="PF01055"/>
    </source>
</evidence>
<dbReference type="InterPro" id="IPR000322">
    <property type="entry name" value="Glyco_hydro_31_TIM"/>
</dbReference>
<proteinExistence type="inferred from homology"/>
<dbReference type="OrthoDB" id="9807519at2"/>
<name>A0A554VGW6_9FLAO</name>
<organism evidence="4 5">
    <name type="scientific">Aquimarina algiphila</name>
    <dbReference type="NCBI Taxonomy" id="2047982"/>
    <lineage>
        <taxon>Bacteria</taxon>
        <taxon>Pseudomonadati</taxon>
        <taxon>Bacteroidota</taxon>
        <taxon>Flavobacteriia</taxon>
        <taxon>Flavobacteriales</taxon>
        <taxon>Flavobacteriaceae</taxon>
        <taxon>Aquimarina</taxon>
    </lineage>
</organism>
<dbReference type="GO" id="GO:0004557">
    <property type="term" value="F:alpha-galactosidase activity"/>
    <property type="evidence" value="ECO:0007669"/>
    <property type="project" value="InterPro"/>
</dbReference>
<sequence>MANLTTKGWDFLQDIGKDQLPYNGISIYTKTTPFVFELSNQVQKLEKGLFKVTIKLQASTLKNTKPVKLVWKIPAINLKGTWLSNYESDRRIYAEFDAERMLVSRTAYEAPVISLFGHNDENLHTFACSDAIHTLSLGAGLREEDGWIYCNVILFKDPVPDFNIYELSILLDYRKQRYENSLRKVSSWWASMTEYTPMFVPDIAKLPMYSTWYSYHQDITTKSLLEECRTASLLGYKTIIVDDGWQTNDSNRGYAFTGDWLPERFPDMSNFVKEVHDLNMKIMLWYSVPFFGKHSTAFQQFKGKFLHFSEEFQAAILDPRYPEIRDYLVNTYAQALKNWDLDGFKLDFIDHFIPYKDTVLTTENGRDYAAIGPAVDRLMTDVMKALTAIKPDILIEYRQHYIGPVLRKCGNMFRAHDCPNDAVTNRRRVIDLRLLSGNTAVHSDMFMWNYEESVELAALQFLNILFSVPQISVRLNEISATHQQMVNFYTEYWIKNRDTLLDSYLTANGPSENYPLIKASSKEKQIITVHANLIIEISGEHNMIDIINAKTSEDIILQHIHDHITYDAKIFDCLGNLIGNATNTFKKGMASIKVPISGMITLSAI</sequence>
<evidence type="ECO:0000313" key="4">
    <source>
        <dbReference type="EMBL" id="TSE06652.1"/>
    </source>
</evidence>
<reference evidence="4 5" key="1">
    <citation type="submission" date="2019-07" db="EMBL/GenBank/DDBJ databases">
        <title>The draft genome sequence of Aquimarina algiphila M91.</title>
        <authorList>
            <person name="Meng X."/>
        </authorList>
    </citation>
    <scope>NUCLEOTIDE SEQUENCE [LARGE SCALE GENOMIC DNA]</scope>
    <source>
        <strain evidence="4 5">M91</strain>
    </source>
</reference>
<dbReference type="EMBL" id="VLNR01000043">
    <property type="protein sequence ID" value="TSE06652.1"/>
    <property type="molecule type" value="Genomic_DNA"/>
</dbReference>
<gene>
    <name evidence="4" type="ORF">FOF46_18775</name>
</gene>
<dbReference type="Gene3D" id="3.20.20.70">
    <property type="entry name" value="Aldolase class I"/>
    <property type="match status" value="1"/>
</dbReference>
<evidence type="ECO:0000313" key="5">
    <source>
        <dbReference type="Proteomes" id="UP000318833"/>
    </source>
</evidence>
<dbReference type="RefSeq" id="WP_109433858.1">
    <property type="nucleotide sequence ID" value="NZ_CANMIK010000001.1"/>
</dbReference>
<evidence type="ECO:0000256" key="1">
    <source>
        <dbReference type="ARBA" id="ARBA00007806"/>
    </source>
</evidence>
<dbReference type="PANTHER" id="PTHR43053">
    <property type="entry name" value="GLYCOSIDASE FAMILY 31"/>
    <property type="match status" value="1"/>
</dbReference>
<dbReference type="GO" id="GO:0016052">
    <property type="term" value="P:carbohydrate catabolic process"/>
    <property type="evidence" value="ECO:0007669"/>
    <property type="project" value="InterPro"/>
</dbReference>
<dbReference type="InterPro" id="IPR017853">
    <property type="entry name" value="GH"/>
</dbReference>
<dbReference type="InterPro" id="IPR013785">
    <property type="entry name" value="Aldolase_TIM"/>
</dbReference>
<dbReference type="CDD" id="cd14791">
    <property type="entry name" value="GH36"/>
    <property type="match status" value="1"/>
</dbReference>
<dbReference type="AlphaFoldDB" id="A0A554VGW6"/>
<keyword evidence="2" id="KW-0326">Glycosidase</keyword>
<accession>A0A554VGW6</accession>
<keyword evidence="2" id="KW-0378">Hydrolase</keyword>
<dbReference type="Proteomes" id="UP000318833">
    <property type="component" value="Unassembled WGS sequence"/>
</dbReference>
<evidence type="ECO:0000256" key="2">
    <source>
        <dbReference type="RuleBase" id="RU361185"/>
    </source>
</evidence>
<comment type="similarity">
    <text evidence="1 2">Belongs to the glycosyl hydrolase 31 family.</text>
</comment>
<keyword evidence="5" id="KW-1185">Reference proteome</keyword>
<feature type="domain" description="Glycoside hydrolase family 31 TIM barrel" evidence="3">
    <location>
        <begin position="209"/>
        <end position="494"/>
    </location>
</feature>
<dbReference type="Pfam" id="PF01055">
    <property type="entry name" value="Glyco_hydro_31_2nd"/>
    <property type="match status" value="1"/>
</dbReference>
<protein>
    <submittedName>
        <fullName evidence="4">Alpha-galactosidase</fullName>
    </submittedName>
</protein>
<comment type="caution">
    <text evidence="4">The sequence shown here is derived from an EMBL/GenBank/DDBJ whole genome shotgun (WGS) entry which is preliminary data.</text>
</comment>
<dbReference type="InterPro" id="IPR002252">
    <property type="entry name" value="Glyco_hydro_36"/>
</dbReference>